<dbReference type="PANTHER" id="PTHR24276:SF97">
    <property type="entry name" value="GH13245P2-RELATED"/>
    <property type="match status" value="1"/>
</dbReference>
<dbReference type="InterPro" id="IPR009003">
    <property type="entry name" value="Peptidase_S1_PA"/>
</dbReference>
<evidence type="ECO:0000313" key="8">
    <source>
        <dbReference type="EMBL" id="CAG5090334.1"/>
    </source>
</evidence>
<proteinExistence type="predicted"/>
<accession>A0A8J2HDX4</accession>
<evidence type="ECO:0000256" key="3">
    <source>
        <dbReference type="ARBA" id="ARBA00022825"/>
    </source>
</evidence>
<evidence type="ECO:0000256" key="2">
    <source>
        <dbReference type="ARBA" id="ARBA00022801"/>
    </source>
</evidence>
<evidence type="ECO:0000259" key="7">
    <source>
        <dbReference type="PROSITE" id="PS50240"/>
    </source>
</evidence>
<feature type="signal peptide" evidence="6">
    <location>
        <begin position="1"/>
        <end position="16"/>
    </location>
</feature>
<keyword evidence="9" id="KW-1185">Reference proteome</keyword>
<evidence type="ECO:0000256" key="5">
    <source>
        <dbReference type="ARBA" id="ARBA00023157"/>
    </source>
</evidence>
<dbReference type="InterPro" id="IPR050430">
    <property type="entry name" value="Peptidase_S1"/>
</dbReference>
<dbReference type="Gene3D" id="2.40.10.10">
    <property type="entry name" value="Trypsin-like serine proteases"/>
    <property type="match status" value="2"/>
</dbReference>
<keyword evidence="1" id="KW-0645">Protease</keyword>
<evidence type="ECO:0000313" key="9">
    <source>
        <dbReference type="Proteomes" id="UP000786811"/>
    </source>
</evidence>
<dbReference type="OrthoDB" id="10051896at2759"/>
<keyword evidence="2" id="KW-0378">Hydrolase</keyword>
<keyword evidence="5" id="KW-1015">Disulfide bond</keyword>
<dbReference type="InterPro" id="IPR043504">
    <property type="entry name" value="Peptidase_S1_PA_chymotrypsin"/>
</dbReference>
<evidence type="ECO:0000256" key="6">
    <source>
        <dbReference type="SAM" id="SignalP"/>
    </source>
</evidence>
<dbReference type="GO" id="GO:0006508">
    <property type="term" value="P:proteolysis"/>
    <property type="evidence" value="ECO:0007669"/>
    <property type="project" value="UniProtKB-KW"/>
</dbReference>
<dbReference type="SMART" id="SM00020">
    <property type="entry name" value="Tryp_SPc"/>
    <property type="match status" value="1"/>
</dbReference>
<comment type="caution">
    <text evidence="8">The sequence shown here is derived from an EMBL/GenBank/DDBJ whole genome shotgun (WGS) entry which is preliminary data.</text>
</comment>
<gene>
    <name evidence="8" type="ORF">HICCMSTLAB_LOCUS5590</name>
</gene>
<feature type="domain" description="Peptidase S1" evidence="7">
    <location>
        <begin position="30"/>
        <end position="180"/>
    </location>
</feature>
<dbReference type="InterPro" id="IPR001254">
    <property type="entry name" value="Trypsin_dom"/>
</dbReference>
<reference evidence="8" key="1">
    <citation type="submission" date="2021-04" db="EMBL/GenBank/DDBJ databases">
        <authorList>
            <person name="Chebbi M.A.C M."/>
        </authorList>
    </citation>
    <scope>NUCLEOTIDE SEQUENCE</scope>
</reference>
<evidence type="ECO:0000256" key="1">
    <source>
        <dbReference type="ARBA" id="ARBA00022670"/>
    </source>
</evidence>
<dbReference type="Pfam" id="PF00089">
    <property type="entry name" value="Trypsin"/>
    <property type="match status" value="1"/>
</dbReference>
<dbReference type="SUPFAM" id="SSF50494">
    <property type="entry name" value="Trypsin-like serine proteases"/>
    <property type="match status" value="1"/>
</dbReference>
<dbReference type="FunFam" id="2.40.10.10:FF:000068">
    <property type="entry name" value="transmembrane protease serine 2"/>
    <property type="match status" value="1"/>
</dbReference>
<keyword evidence="6" id="KW-0732">Signal</keyword>
<evidence type="ECO:0000256" key="4">
    <source>
        <dbReference type="ARBA" id="ARBA00023145"/>
    </source>
</evidence>
<organism evidence="8 9">
    <name type="scientific">Cotesia congregata</name>
    <name type="common">Parasitoid wasp</name>
    <name type="synonym">Apanteles congregatus</name>
    <dbReference type="NCBI Taxonomy" id="51543"/>
    <lineage>
        <taxon>Eukaryota</taxon>
        <taxon>Metazoa</taxon>
        <taxon>Ecdysozoa</taxon>
        <taxon>Arthropoda</taxon>
        <taxon>Hexapoda</taxon>
        <taxon>Insecta</taxon>
        <taxon>Pterygota</taxon>
        <taxon>Neoptera</taxon>
        <taxon>Endopterygota</taxon>
        <taxon>Hymenoptera</taxon>
        <taxon>Apocrita</taxon>
        <taxon>Ichneumonoidea</taxon>
        <taxon>Braconidae</taxon>
        <taxon>Microgastrinae</taxon>
        <taxon>Cotesia</taxon>
    </lineage>
</organism>
<protein>
    <submittedName>
        <fullName evidence="8">Chymotrypsin-like elastase</fullName>
    </submittedName>
</protein>
<dbReference type="GO" id="GO:0004252">
    <property type="term" value="F:serine-type endopeptidase activity"/>
    <property type="evidence" value="ECO:0007669"/>
    <property type="project" value="InterPro"/>
</dbReference>
<dbReference type="Proteomes" id="UP000786811">
    <property type="component" value="Unassembled WGS sequence"/>
</dbReference>
<dbReference type="AlphaFoldDB" id="A0A8J2HDX4"/>
<dbReference type="EMBL" id="CAJNRD030001119">
    <property type="protein sequence ID" value="CAG5090334.1"/>
    <property type="molecule type" value="Genomic_DNA"/>
</dbReference>
<dbReference type="PROSITE" id="PS50240">
    <property type="entry name" value="TRYPSIN_DOM"/>
    <property type="match status" value="1"/>
</dbReference>
<name>A0A8J2HDX4_COTCN</name>
<keyword evidence="3" id="KW-0720">Serine protease</keyword>
<keyword evidence="4" id="KW-0865">Zymogen</keyword>
<feature type="chain" id="PRO_5035240265" evidence="6">
    <location>
        <begin position="17"/>
        <end position="180"/>
    </location>
</feature>
<dbReference type="PANTHER" id="PTHR24276">
    <property type="entry name" value="POLYSERASE-RELATED"/>
    <property type="match status" value="1"/>
</dbReference>
<sequence length="180" mass="20650">MFILLCLTFVLSSTTGKTNSRLMNNTRFKIINGQILDIQHRPFMASIHFGSNFICGGTIMSASWVLTAQHCIHPNEKIMHYYNVRAGSIYYYKGYMHHLSRVTRLNPKNRLEGKGIPRNDVILIKVTPQFQFSSTIRPAKMPKVNDVIPEILWVSGWGITEYKVSLHYLLKLVSCVFLSN</sequence>